<evidence type="ECO:0000259" key="13">
    <source>
        <dbReference type="Pfam" id="PF00224"/>
    </source>
</evidence>
<evidence type="ECO:0000256" key="6">
    <source>
        <dbReference type="ARBA" id="ARBA00022723"/>
    </source>
</evidence>
<keyword evidence="10" id="KW-0460">Magnesium</keyword>
<keyword evidence="9" id="KW-0067">ATP-binding</keyword>
<evidence type="ECO:0000256" key="4">
    <source>
        <dbReference type="ARBA" id="ARBA00012142"/>
    </source>
</evidence>
<dbReference type="Proteomes" id="UP000639772">
    <property type="component" value="Unassembled WGS sequence"/>
</dbReference>
<evidence type="ECO:0000313" key="14">
    <source>
        <dbReference type="EMBL" id="KAG0483508.1"/>
    </source>
</evidence>
<evidence type="ECO:0000256" key="9">
    <source>
        <dbReference type="ARBA" id="ARBA00022840"/>
    </source>
</evidence>
<dbReference type="Pfam" id="PF00224">
    <property type="entry name" value="PK"/>
    <property type="match status" value="1"/>
</dbReference>
<keyword evidence="7" id="KW-0547">Nucleotide-binding</keyword>
<gene>
    <name evidence="14" type="ORF">HPP92_011592</name>
</gene>
<organism evidence="14 15">
    <name type="scientific">Vanilla planifolia</name>
    <name type="common">Vanilla</name>
    <dbReference type="NCBI Taxonomy" id="51239"/>
    <lineage>
        <taxon>Eukaryota</taxon>
        <taxon>Viridiplantae</taxon>
        <taxon>Streptophyta</taxon>
        <taxon>Embryophyta</taxon>
        <taxon>Tracheophyta</taxon>
        <taxon>Spermatophyta</taxon>
        <taxon>Magnoliopsida</taxon>
        <taxon>Liliopsida</taxon>
        <taxon>Asparagales</taxon>
        <taxon>Orchidaceae</taxon>
        <taxon>Vanilloideae</taxon>
        <taxon>Vanilleae</taxon>
        <taxon>Vanilla</taxon>
    </lineage>
</organism>
<evidence type="ECO:0000256" key="5">
    <source>
        <dbReference type="ARBA" id="ARBA00022679"/>
    </source>
</evidence>
<dbReference type="InterPro" id="IPR015813">
    <property type="entry name" value="Pyrv/PenolPyrv_kinase-like_dom"/>
</dbReference>
<dbReference type="PANTHER" id="PTHR11817">
    <property type="entry name" value="PYRUVATE KINASE"/>
    <property type="match status" value="1"/>
</dbReference>
<comment type="caution">
    <text evidence="14">The sequence shown here is derived from an EMBL/GenBank/DDBJ whole genome shotgun (WGS) entry which is preliminary data.</text>
</comment>
<keyword evidence="11" id="KW-0324">Glycolysis</keyword>
<evidence type="ECO:0000256" key="3">
    <source>
        <dbReference type="ARBA" id="ARBA00008663"/>
    </source>
</evidence>
<accession>A0A835R4H1</accession>
<sequence length="144" mass="15441">MHANNLLVDEPIRMSTILYPSKPSSLPAMTKIVGTLGPRSRTVEAISACINAGMSVARFDFSSGDVTYHQETVDNLTAAIQSTKKLCAVMLDTVGPELHVVNRSGRAIPLEMNSFVVLTPDQEKEASSKLLPINFPGLSKASIA</sequence>
<dbReference type="InterPro" id="IPR040442">
    <property type="entry name" value="Pyrv_kinase-like_dom_sf"/>
</dbReference>
<keyword evidence="6" id="KW-0479">Metal-binding</keyword>
<protein>
    <recommendedName>
        <fullName evidence="4">pyruvate kinase</fullName>
        <ecNumber evidence="4">2.7.1.40</ecNumber>
    </recommendedName>
</protein>
<proteinExistence type="inferred from homology"/>
<comment type="pathway">
    <text evidence="2">Carbohydrate degradation; glycolysis; pyruvate from D-glyceraldehyde 3-phosphate: step 5/5.</text>
</comment>
<dbReference type="GO" id="GO:0005524">
    <property type="term" value="F:ATP binding"/>
    <property type="evidence" value="ECO:0007669"/>
    <property type="project" value="UniProtKB-KW"/>
</dbReference>
<dbReference type="GO" id="GO:0016301">
    <property type="term" value="F:kinase activity"/>
    <property type="evidence" value="ECO:0007669"/>
    <property type="project" value="UniProtKB-KW"/>
</dbReference>
<feature type="domain" description="Pyruvate kinase barrel" evidence="13">
    <location>
        <begin position="30"/>
        <end position="139"/>
    </location>
</feature>
<dbReference type="GO" id="GO:0030955">
    <property type="term" value="F:potassium ion binding"/>
    <property type="evidence" value="ECO:0007669"/>
    <property type="project" value="InterPro"/>
</dbReference>
<reference evidence="14 15" key="1">
    <citation type="journal article" date="2020" name="Nat. Food">
        <title>A phased Vanilla planifolia genome enables genetic improvement of flavour and production.</title>
        <authorList>
            <person name="Hasing T."/>
            <person name="Tang H."/>
            <person name="Brym M."/>
            <person name="Khazi F."/>
            <person name="Huang T."/>
            <person name="Chambers A.H."/>
        </authorList>
    </citation>
    <scope>NUCLEOTIDE SEQUENCE [LARGE SCALE GENOMIC DNA]</scope>
    <source>
        <tissue evidence="14">Leaf</tissue>
    </source>
</reference>
<evidence type="ECO:0000313" key="15">
    <source>
        <dbReference type="Proteomes" id="UP000639772"/>
    </source>
</evidence>
<dbReference type="AlphaFoldDB" id="A0A835R4H1"/>
<keyword evidence="8" id="KW-0418">Kinase</keyword>
<dbReference type="InterPro" id="IPR001697">
    <property type="entry name" value="Pyr_Knase"/>
</dbReference>
<evidence type="ECO:0000256" key="8">
    <source>
        <dbReference type="ARBA" id="ARBA00022777"/>
    </source>
</evidence>
<dbReference type="OrthoDB" id="108365at2759"/>
<dbReference type="GO" id="GO:0000287">
    <property type="term" value="F:magnesium ion binding"/>
    <property type="evidence" value="ECO:0007669"/>
    <property type="project" value="InterPro"/>
</dbReference>
<evidence type="ECO:0000256" key="11">
    <source>
        <dbReference type="ARBA" id="ARBA00023152"/>
    </source>
</evidence>
<evidence type="ECO:0000256" key="7">
    <source>
        <dbReference type="ARBA" id="ARBA00022741"/>
    </source>
</evidence>
<dbReference type="SUPFAM" id="SSF51621">
    <property type="entry name" value="Phosphoenolpyruvate/pyruvate domain"/>
    <property type="match status" value="1"/>
</dbReference>
<comment type="similarity">
    <text evidence="3">Belongs to the pyruvate kinase family.</text>
</comment>
<dbReference type="GO" id="GO:0004743">
    <property type="term" value="F:pyruvate kinase activity"/>
    <property type="evidence" value="ECO:0007669"/>
    <property type="project" value="UniProtKB-EC"/>
</dbReference>
<dbReference type="Gene3D" id="3.20.20.60">
    <property type="entry name" value="Phosphoenolpyruvate-binding domains"/>
    <property type="match status" value="1"/>
</dbReference>
<dbReference type="EC" id="2.7.1.40" evidence="4"/>
<evidence type="ECO:0000256" key="12">
    <source>
        <dbReference type="ARBA" id="ARBA00023317"/>
    </source>
</evidence>
<dbReference type="InterPro" id="IPR015793">
    <property type="entry name" value="Pyrv_Knase_brl"/>
</dbReference>
<dbReference type="EMBL" id="JADCNM010000005">
    <property type="protein sequence ID" value="KAG0483508.1"/>
    <property type="molecule type" value="Genomic_DNA"/>
</dbReference>
<evidence type="ECO:0000256" key="1">
    <source>
        <dbReference type="ARBA" id="ARBA00001958"/>
    </source>
</evidence>
<keyword evidence="5" id="KW-0808">Transferase</keyword>
<keyword evidence="12" id="KW-0670">Pyruvate</keyword>
<dbReference type="UniPathway" id="UPA00109">
    <property type="reaction ID" value="UER00188"/>
</dbReference>
<evidence type="ECO:0000256" key="10">
    <source>
        <dbReference type="ARBA" id="ARBA00022842"/>
    </source>
</evidence>
<comment type="cofactor">
    <cofactor evidence="1">
        <name>K(+)</name>
        <dbReference type="ChEBI" id="CHEBI:29103"/>
    </cofactor>
</comment>
<name>A0A835R4H1_VANPL</name>
<evidence type="ECO:0000256" key="2">
    <source>
        <dbReference type="ARBA" id="ARBA00004997"/>
    </source>
</evidence>